<reference evidence="2 3" key="1">
    <citation type="submission" date="2011-11" db="EMBL/GenBank/DDBJ databases">
        <title>Complete sequence of Spirochaeta sp. grapes.</title>
        <authorList>
            <consortium name="US DOE Joint Genome Institute"/>
            <person name="Lucas S."/>
            <person name="Han J."/>
            <person name="Lapidus A."/>
            <person name="Cheng J.-F."/>
            <person name="Goodwin L."/>
            <person name="Pitluck S."/>
            <person name="Peters L."/>
            <person name="Ovchinnikova G."/>
            <person name="Munk A.C."/>
            <person name="Detter J.C."/>
            <person name="Han C."/>
            <person name="Tapia R."/>
            <person name="Land M."/>
            <person name="Hauser L."/>
            <person name="Kyrpides N."/>
            <person name="Ivanova N."/>
            <person name="Pagani I."/>
            <person name="Ritalahtilisa K."/>
            <person name="Loeffler F."/>
            <person name="Woyke T."/>
        </authorList>
    </citation>
    <scope>NUCLEOTIDE SEQUENCE [LARGE SCALE GENOMIC DNA]</scope>
    <source>
        <strain evidence="3">ATCC BAA-1885 / DSM 22778 / Grapes</strain>
    </source>
</reference>
<accession>G8QWV5</accession>
<proteinExistence type="predicted"/>
<feature type="transmembrane region" description="Helical" evidence="1">
    <location>
        <begin position="182"/>
        <end position="202"/>
    </location>
</feature>
<feature type="transmembrane region" description="Helical" evidence="1">
    <location>
        <begin position="259"/>
        <end position="280"/>
    </location>
</feature>
<feature type="transmembrane region" description="Helical" evidence="1">
    <location>
        <begin position="95"/>
        <end position="117"/>
    </location>
</feature>
<keyword evidence="3" id="KW-1185">Reference proteome</keyword>
<evidence type="ECO:0000313" key="3">
    <source>
        <dbReference type="Proteomes" id="UP000005632"/>
    </source>
</evidence>
<evidence type="ECO:0000256" key="1">
    <source>
        <dbReference type="SAM" id="Phobius"/>
    </source>
</evidence>
<feature type="transmembrane region" description="Helical" evidence="1">
    <location>
        <begin position="237"/>
        <end position="252"/>
    </location>
</feature>
<dbReference type="RefSeq" id="WP_014270302.1">
    <property type="nucleotide sequence ID" value="NC_016633.1"/>
</dbReference>
<feature type="transmembrane region" description="Helical" evidence="1">
    <location>
        <begin position="440"/>
        <end position="457"/>
    </location>
</feature>
<sequence length="471" mass="54214">MSITIVLSSAIAFIIYLLNINNVCSSYQAITILPLIYAQFAIIIYRKLRWSSSTAKITIYIFLAIQWLRFVVLPAIGSVSGYFSDLGPYVSNKSALVAVWLLIAELVISSLFCFIILQFSRKRKGEIEKQSIKIKGVPAIYIVFIFTSIILFFLTGADAFTFIALKPATSLRLAGEIGDNPIISAIISFGLMFLVILIFYKSYICYQKTAQKKYVYFALFCALIRLCLISSEGRLSQVYLVYVFIWILPRLFPRYRKEIIRNVLVIACIVIGLLTIYKVFYVFSYDSYLSAIKNNNFDLYLLSNQIDSYFYSVKTVARNLEFAMISNVSFFTIIFDFLRNTFGLHYFFKNTGYTTSELYNLYIYSGTKTSGYLFSVVAYGYLYLGPLLAPLFTCFNMAVAAWVERKIVYVKYLEVQYIMCIIYARLSFAMFASFAFNWNIISRTLVICWVIITFASFPNRVKQNQNLYICL</sequence>
<evidence type="ECO:0008006" key="4">
    <source>
        <dbReference type="Google" id="ProtNLM"/>
    </source>
</evidence>
<dbReference type="eggNOG" id="ENOG50342JS">
    <property type="taxonomic scope" value="Bacteria"/>
</dbReference>
<keyword evidence="1" id="KW-0472">Membrane</keyword>
<dbReference type="Proteomes" id="UP000005632">
    <property type="component" value="Chromosome"/>
</dbReference>
<keyword evidence="1" id="KW-0812">Transmembrane</keyword>
<feature type="transmembrane region" description="Helical" evidence="1">
    <location>
        <begin position="5"/>
        <end position="21"/>
    </location>
</feature>
<feature type="transmembrane region" description="Helical" evidence="1">
    <location>
        <begin position="27"/>
        <end position="45"/>
    </location>
</feature>
<gene>
    <name evidence="2" type="ordered locus">SpiGrapes_1656</name>
</gene>
<dbReference type="AlphaFoldDB" id="G8QWV5"/>
<dbReference type="KEGG" id="sgp:SpiGrapes_1656"/>
<feature type="transmembrane region" description="Helical" evidence="1">
    <location>
        <begin position="320"/>
        <end position="338"/>
    </location>
</feature>
<name>G8QWV5_SPHPG</name>
<dbReference type="HOGENOM" id="CLU_044966_0_0_12"/>
<protein>
    <recommendedName>
        <fullName evidence="4">Oligosaccharide repeat unit polymerase</fullName>
    </recommendedName>
</protein>
<feature type="transmembrane region" description="Helical" evidence="1">
    <location>
        <begin position="415"/>
        <end position="434"/>
    </location>
</feature>
<feature type="transmembrane region" description="Helical" evidence="1">
    <location>
        <begin position="57"/>
        <end position="83"/>
    </location>
</feature>
<keyword evidence="1" id="KW-1133">Transmembrane helix</keyword>
<feature type="transmembrane region" description="Helical" evidence="1">
    <location>
        <begin position="138"/>
        <end position="162"/>
    </location>
</feature>
<evidence type="ECO:0000313" key="2">
    <source>
        <dbReference type="EMBL" id="AEV29459.1"/>
    </source>
</evidence>
<organism evidence="2 3">
    <name type="scientific">Sphaerochaeta pleomorpha (strain ATCC BAA-1885 / DSM 22778 / Grapes)</name>
    <dbReference type="NCBI Taxonomy" id="158190"/>
    <lineage>
        <taxon>Bacteria</taxon>
        <taxon>Pseudomonadati</taxon>
        <taxon>Spirochaetota</taxon>
        <taxon>Spirochaetia</taxon>
        <taxon>Spirochaetales</taxon>
        <taxon>Sphaerochaetaceae</taxon>
        <taxon>Sphaerochaeta</taxon>
    </lineage>
</organism>
<dbReference type="EMBL" id="CP003155">
    <property type="protein sequence ID" value="AEV29459.1"/>
    <property type="molecule type" value="Genomic_DNA"/>
</dbReference>